<sequence length="91" mass="10639">MRVKLMAEYCCDFPVWIDFEEMPSSSVDDATLRSRIERWNSVFLTSFDAEKGWSEEAIRQNYAEEGERIFAALTRHFGESSEVTYDAWPVT</sequence>
<accession>A0A7Y9E5J7</accession>
<evidence type="ECO:0000313" key="1">
    <source>
        <dbReference type="EMBL" id="NYD41535.1"/>
    </source>
</evidence>
<dbReference type="EMBL" id="JACCBG010000001">
    <property type="protein sequence ID" value="NYD41535.1"/>
    <property type="molecule type" value="Genomic_DNA"/>
</dbReference>
<reference evidence="1 2" key="1">
    <citation type="submission" date="2020-07" db="EMBL/GenBank/DDBJ databases">
        <title>Sequencing the genomes of 1000 actinobacteria strains.</title>
        <authorList>
            <person name="Klenk H.-P."/>
        </authorList>
    </citation>
    <scope>NUCLEOTIDE SEQUENCE [LARGE SCALE GENOMIC DNA]</scope>
    <source>
        <strain evidence="1 2">DSM 21350</strain>
    </source>
</reference>
<proteinExistence type="predicted"/>
<gene>
    <name evidence="1" type="ORF">BJZ21_001618</name>
</gene>
<dbReference type="Proteomes" id="UP000535511">
    <property type="component" value="Unassembled WGS sequence"/>
</dbReference>
<keyword evidence="2" id="KW-1185">Reference proteome</keyword>
<comment type="caution">
    <text evidence="1">The sequence shown here is derived from an EMBL/GenBank/DDBJ whole genome shotgun (WGS) entry which is preliminary data.</text>
</comment>
<protein>
    <submittedName>
        <fullName evidence="1">Uncharacterized protein</fullName>
    </submittedName>
</protein>
<organism evidence="1 2">
    <name type="scientific">Nocardioides panaciterrulae</name>
    <dbReference type="NCBI Taxonomy" id="661492"/>
    <lineage>
        <taxon>Bacteria</taxon>
        <taxon>Bacillati</taxon>
        <taxon>Actinomycetota</taxon>
        <taxon>Actinomycetes</taxon>
        <taxon>Propionibacteriales</taxon>
        <taxon>Nocardioidaceae</taxon>
        <taxon>Nocardioides</taxon>
    </lineage>
</organism>
<dbReference type="AlphaFoldDB" id="A0A7Y9E5J7"/>
<name>A0A7Y9E5J7_9ACTN</name>
<evidence type="ECO:0000313" key="2">
    <source>
        <dbReference type="Proteomes" id="UP000535511"/>
    </source>
</evidence>
<dbReference type="RefSeq" id="WP_179663268.1">
    <property type="nucleotide sequence ID" value="NZ_JACCBG010000001.1"/>
</dbReference>